<accession>A0ABS7Z6N8</accession>
<comment type="caution">
    <text evidence="2">The sequence shown here is derived from an EMBL/GenBank/DDBJ whole genome shotgun (WGS) entry which is preliminary data.</text>
</comment>
<proteinExistence type="predicted"/>
<dbReference type="EMBL" id="JADEYP010000022">
    <property type="protein sequence ID" value="MCA5005851.1"/>
    <property type="molecule type" value="Genomic_DNA"/>
</dbReference>
<feature type="transmembrane region" description="Helical" evidence="1">
    <location>
        <begin position="122"/>
        <end position="141"/>
    </location>
</feature>
<keyword evidence="1" id="KW-0812">Transmembrane</keyword>
<evidence type="ECO:0000313" key="3">
    <source>
        <dbReference type="Proteomes" id="UP001165302"/>
    </source>
</evidence>
<dbReference type="Proteomes" id="UP001165302">
    <property type="component" value="Unassembled WGS sequence"/>
</dbReference>
<evidence type="ECO:0008006" key="4">
    <source>
        <dbReference type="Google" id="ProtNLM"/>
    </source>
</evidence>
<organism evidence="2 3">
    <name type="scientific">Sphingobacterium bovistauri</name>
    <dbReference type="NCBI Taxonomy" id="2781959"/>
    <lineage>
        <taxon>Bacteria</taxon>
        <taxon>Pseudomonadati</taxon>
        <taxon>Bacteroidota</taxon>
        <taxon>Sphingobacteriia</taxon>
        <taxon>Sphingobacteriales</taxon>
        <taxon>Sphingobacteriaceae</taxon>
        <taxon>Sphingobacterium</taxon>
    </lineage>
</organism>
<keyword evidence="1" id="KW-1133">Transmembrane helix</keyword>
<feature type="transmembrane region" description="Helical" evidence="1">
    <location>
        <begin position="39"/>
        <end position="59"/>
    </location>
</feature>
<protein>
    <recommendedName>
        <fullName evidence="4">DUF2975 domain-containing protein</fullName>
    </recommendedName>
</protein>
<evidence type="ECO:0000256" key="1">
    <source>
        <dbReference type="SAM" id="Phobius"/>
    </source>
</evidence>
<name>A0ABS7Z6N8_9SPHI</name>
<evidence type="ECO:0000313" key="2">
    <source>
        <dbReference type="EMBL" id="MCA5005851.1"/>
    </source>
</evidence>
<keyword evidence="1" id="KW-0472">Membrane</keyword>
<dbReference type="RefSeq" id="WP_225553993.1">
    <property type="nucleotide sequence ID" value="NZ_JADEYP010000022.1"/>
</dbReference>
<keyword evidence="3" id="KW-1185">Reference proteome</keyword>
<gene>
    <name evidence="2" type="ORF">IPZ78_11885</name>
</gene>
<feature type="transmembrane region" description="Helical" evidence="1">
    <location>
        <begin position="84"/>
        <end position="102"/>
    </location>
</feature>
<feature type="transmembrane region" description="Helical" evidence="1">
    <location>
        <begin position="9"/>
        <end position="27"/>
    </location>
</feature>
<reference evidence="2" key="1">
    <citation type="submission" date="2020-10" db="EMBL/GenBank/DDBJ databases">
        <authorList>
            <person name="Lu T."/>
            <person name="Wang Q."/>
            <person name="Han X."/>
        </authorList>
    </citation>
    <scope>NUCLEOTIDE SEQUENCE</scope>
    <source>
        <strain evidence="2">WQ 366</strain>
    </source>
</reference>
<sequence>MNVLNIIKIIIKAFGIYFLFIIATGFLELLNPILINQPFSSTALLVNLIIPIIFAYAFLIKSDIIANWFLPQQAENIQLTKPEFIHLLLVSFGFISVIMGLSNSIGFNYTKTVSDSGSGFSYGINFQLGDIILVILGYLILKNREKLAQYFTKKLDCKTHDETILK</sequence>